<protein>
    <recommendedName>
        <fullName evidence="3">Nitroreductase</fullName>
    </recommendedName>
</protein>
<dbReference type="NCBIfam" id="NF047509">
    <property type="entry name" value="Rv3131_FMN_oxido"/>
    <property type="match status" value="1"/>
</dbReference>
<dbReference type="RefSeq" id="WP_077277223.1">
    <property type="nucleotide sequence ID" value="NZ_MVBK01000002.1"/>
</dbReference>
<comment type="caution">
    <text evidence="1">The sequence shown here is derived from an EMBL/GenBank/DDBJ whole genome shotgun (WGS) entry which is preliminary data.</text>
</comment>
<evidence type="ECO:0000313" key="1">
    <source>
        <dbReference type="EMBL" id="OOG28743.1"/>
    </source>
</evidence>
<gene>
    <name evidence="1" type="ORF">B1C78_00680</name>
</gene>
<keyword evidence="2" id="KW-1185">Reference proteome</keyword>
<dbReference type="STRING" id="108003.B1C78_00680"/>
<dbReference type="Gene3D" id="3.40.109.10">
    <property type="entry name" value="NADH Oxidase"/>
    <property type="match status" value="1"/>
</dbReference>
<dbReference type="PANTHER" id="PTHR23026">
    <property type="entry name" value="NADPH NITROREDUCTASE"/>
    <property type="match status" value="1"/>
</dbReference>
<dbReference type="GO" id="GO:0016491">
    <property type="term" value="F:oxidoreductase activity"/>
    <property type="evidence" value="ECO:0007669"/>
    <property type="project" value="InterPro"/>
</dbReference>
<sequence>MRATSEQLISFATRAPSGHNTQPWQFSVDQDTIRIYPDLSRRLPVVDPDDHALFISLGCALENLLVAAARQGLSASIDYFPSDEPEECLRVRLSEGTNQSAEALFRAIPDRQSNRGIYDGRAITDADLARLVEANACESVSVRSFRVGHPDIEPIIGFVREGNIAQFNDPAFVAELVSWIRFSRREISEGSDGLTAAALGFPSIPRWLGRWIMTTLVKPKGEAARQEKAIRSSSVLLLFVARENDKRHWVDVGRSFERIALTATSMGIAQAHVNMPCEVEPIRRRLAAHLGLDAGEQPLLLIRLGFANKRPPPSPRRPVDQVVRDA</sequence>
<evidence type="ECO:0008006" key="3">
    <source>
        <dbReference type="Google" id="ProtNLM"/>
    </source>
</evidence>
<dbReference type="InterPro" id="IPR000415">
    <property type="entry name" value="Nitroreductase-like"/>
</dbReference>
<evidence type="ECO:0000313" key="2">
    <source>
        <dbReference type="Proteomes" id="UP000189462"/>
    </source>
</evidence>
<proteinExistence type="predicted"/>
<dbReference type="AlphaFoldDB" id="A0A1V3NUW4"/>
<dbReference type="OrthoDB" id="272552at2"/>
<organism evidence="1 2">
    <name type="scientific">Thioalkalivibrio denitrificans</name>
    <dbReference type="NCBI Taxonomy" id="108003"/>
    <lineage>
        <taxon>Bacteria</taxon>
        <taxon>Pseudomonadati</taxon>
        <taxon>Pseudomonadota</taxon>
        <taxon>Gammaproteobacteria</taxon>
        <taxon>Chromatiales</taxon>
        <taxon>Ectothiorhodospiraceae</taxon>
        <taxon>Thioalkalivibrio</taxon>
    </lineage>
</organism>
<dbReference type="PANTHER" id="PTHR23026:SF123">
    <property type="entry name" value="NAD(P)H NITROREDUCTASE RV3131-RELATED"/>
    <property type="match status" value="1"/>
</dbReference>
<accession>A0A1V3NUW4</accession>
<dbReference type="SUPFAM" id="SSF55469">
    <property type="entry name" value="FMN-dependent nitroreductase-like"/>
    <property type="match status" value="2"/>
</dbReference>
<dbReference type="EMBL" id="MVBK01000002">
    <property type="protein sequence ID" value="OOG28743.1"/>
    <property type="molecule type" value="Genomic_DNA"/>
</dbReference>
<reference evidence="1 2" key="1">
    <citation type="submission" date="2017-02" db="EMBL/GenBank/DDBJ databases">
        <title>Genomic diversity within the haloalkaliphilic genus Thioalkalivibrio.</title>
        <authorList>
            <person name="Ahn A.-C."/>
            <person name="Meier-Kolthoff J."/>
            <person name="Overmars L."/>
            <person name="Richter M."/>
            <person name="Woyke T."/>
            <person name="Sorokin D.Y."/>
            <person name="Muyzer G."/>
        </authorList>
    </citation>
    <scope>NUCLEOTIDE SEQUENCE [LARGE SCALE GENOMIC DNA]</scope>
    <source>
        <strain evidence="1 2">ALJD</strain>
    </source>
</reference>
<dbReference type="Proteomes" id="UP000189462">
    <property type="component" value="Unassembled WGS sequence"/>
</dbReference>
<dbReference type="InterPro" id="IPR050627">
    <property type="entry name" value="Nitroreductase/BluB"/>
</dbReference>
<name>A0A1V3NUW4_9GAMM</name>